<proteinExistence type="predicted"/>
<gene>
    <name evidence="1" type="ORF">PsorP6_006309</name>
</gene>
<dbReference type="EMBL" id="CM047583">
    <property type="protein sequence ID" value="KAI9913829.1"/>
    <property type="molecule type" value="Genomic_DNA"/>
</dbReference>
<accession>A0ACC0W519</accession>
<reference evidence="1 2" key="1">
    <citation type="journal article" date="2022" name="bioRxiv">
        <title>The genome of the oomycete Peronosclerospora sorghi, a cosmopolitan pathogen of maize and sorghum, is inflated with dispersed pseudogenes.</title>
        <authorList>
            <person name="Fletcher K."/>
            <person name="Martin F."/>
            <person name="Isakeit T."/>
            <person name="Cavanaugh K."/>
            <person name="Magill C."/>
            <person name="Michelmore R."/>
        </authorList>
    </citation>
    <scope>NUCLEOTIDE SEQUENCE [LARGE SCALE GENOMIC DNA]</scope>
    <source>
        <strain evidence="1">P6</strain>
    </source>
</reference>
<evidence type="ECO:0000313" key="1">
    <source>
        <dbReference type="EMBL" id="KAI9913829.1"/>
    </source>
</evidence>
<organism evidence="1 2">
    <name type="scientific">Peronosclerospora sorghi</name>
    <dbReference type="NCBI Taxonomy" id="230839"/>
    <lineage>
        <taxon>Eukaryota</taxon>
        <taxon>Sar</taxon>
        <taxon>Stramenopiles</taxon>
        <taxon>Oomycota</taxon>
        <taxon>Peronosporomycetes</taxon>
        <taxon>Peronosporales</taxon>
        <taxon>Peronosporaceae</taxon>
        <taxon>Peronosclerospora</taxon>
    </lineage>
</organism>
<sequence length="502" mass="57515">MASSTQAATALRILKQKLQNSHGPDDQSGQRQRDGSYTNKRPRLAASDEHEPLYKKNKAVEISVSTLEHNSIVSHEQEEWSRGEKKQIENTGHEAYNERKDDVVSDTDILTEIAFVAAKNEQLQLSLASLKRKFSIREEEMHQLLLELGVLNSTTNEIAVLQKEYLQRSLWNAALVQDSLVQISNCSAQVDRLKRKRKLTMSHLHSLKHECGQEMHRFVSRLQDLEENMCQEPEPLDEDDDEAIYTSSSMKADIQLFKQSKKEMCELNAPGVDDKYVKNAADYAQQASTERINLALAQFDNLQAEVFQLKQTLVHDNQHSHRHLKNILFQELAHIRAVQDNELHLIFNEMSEIRSGMCGIQKDVHLSKERTKYLVPNIAPSSAQPLRVIGRRSDDRWIDSTAQSSTSQDFYFNCRSMHQPSSRPTNDDDWRAFPPEDAFGTNRHAVHPCERSHYPSRSLSLSDRLCMYGETSEDMVTADQLNQQLVEQHRLFWIGEGAGSFC</sequence>
<keyword evidence="2" id="KW-1185">Reference proteome</keyword>
<dbReference type="Proteomes" id="UP001163321">
    <property type="component" value="Chromosome 4"/>
</dbReference>
<name>A0ACC0W519_9STRA</name>
<evidence type="ECO:0000313" key="2">
    <source>
        <dbReference type="Proteomes" id="UP001163321"/>
    </source>
</evidence>
<comment type="caution">
    <text evidence="1">The sequence shown here is derived from an EMBL/GenBank/DDBJ whole genome shotgun (WGS) entry which is preliminary data.</text>
</comment>
<protein>
    <submittedName>
        <fullName evidence="1">Uncharacterized protein</fullName>
    </submittedName>
</protein>